<evidence type="ECO:0000256" key="6">
    <source>
        <dbReference type="ARBA" id="ARBA00022840"/>
    </source>
</evidence>
<dbReference type="Pfam" id="PF01471">
    <property type="entry name" value="PG_binding_1"/>
    <property type="match status" value="1"/>
</dbReference>
<dbReference type="CDD" id="cd14014">
    <property type="entry name" value="STKc_PknB_like"/>
    <property type="match status" value="1"/>
</dbReference>
<evidence type="ECO:0000256" key="5">
    <source>
        <dbReference type="ARBA" id="ARBA00022777"/>
    </source>
</evidence>
<dbReference type="GO" id="GO:0004674">
    <property type="term" value="F:protein serine/threonine kinase activity"/>
    <property type="evidence" value="ECO:0007669"/>
    <property type="project" value="UniProtKB-KW"/>
</dbReference>
<dbReference type="SUPFAM" id="SSF56112">
    <property type="entry name" value="Protein kinase-like (PK-like)"/>
    <property type="match status" value="1"/>
</dbReference>
<evidence type="ECO:0000256" key="1">
    <source>
        <dbReference type="ARBA" id="ARBA00012513"/>
    </source>
</evidence>
<dbReference type="Gene3D" id="3.30.200.20">
    <property type="entry name" value="Phosphorylase Kinase, domain 1"/>
    <property type="match status" value="1"/>
</dbReference>
<dbReference type="Proteomes" id="UP000188836">
    <property type="component" value="Unassembled WGS sequence"/>
</dbReference>
<dbReference type="PROSITE" id="PS00108">
    <property type="entry name" value="PROTEIN_KINASE_ST"/>
    <property type="match status" value="1"/>
</dbReference>
<dbReference type="PROSITE" id="PS00107">
    <property type="entry name" value="PROTEIN_KINASE_ATP"/>
    <property type="match status" value="1"/>
</dbReference>
<protein>
    <recommendedName>
        <fullName evidence="1">non-specific serine/threonine protein kinase</fullName>
        <ecNumber evidence="1">2.7.11.1</ecNumber>
    </recommendedName>
</protein>
<keyword evidence="11" id="KW-1185">Reference proteome</keyword>
<dbReference type="EC" id="2.7.11.1" evidence="1"/>
<dbReference type="PANTHER" id="PTHR43289:SF6">
    <property type="entry name" value="SERINE_THREONINE-PROTEIN KINASE NEKL-3"/>
    <property type="match status" value="1"/>
</dbReference>
<evidence type="ECO:0000313" key="10">
    <source>
        <dbReference type="EMBL" id="ONM49019.1"/>
    </source>
</evidence>
<name>A0A1V2THL5_9NOCA</name>
<dbReference type="Gene3D" id="1.10.510.10">
    <property type="entry name" value="Transferase(Phosphotransferase) domain 1"/>
    <property type="match status" value="1"/>
</dbReference>
<dbReference type="GO" id="GO:0005524">
    <property type="term" value="F:ATP binding"/>
    <property type="evidence" value="ECO:0007669"/>
    <property type="project" value="UniProtKB-UniRule"/>
</dbReference>
<dbReference type="AlphaFoldDB" id="A0A1V2THL5"/>
<feature type="binding site" evidence="7">
    <location>
        <position position="42"/>
    </location>
    <ligand>
        <name>ATP</name>
        <dbReference type="ChEBI" id="CHEBI:30616"/>
    </ligand>
</feature>
<gene>
    <name evidence="10" type="ORF">B0T46_08725</name>
</gene>
<feature type="domain" description="Protein kinase" evidence="9">
    <location>
        <begin position="12"/>
        <end position="274"/>
    </location>
</feature>
<keyword evidence="2" id="KW-0723">Serine/threonine-protein kinase</keyword>
<evidence type="ECO:0000256" key="8">
    <source>
        <dbReference type="SAM" id="MobiDB-lite"/>
    </source>
</evidence>
<dbReference type="InterPro" id="IPR008271">
    <property type="entry name" value="Ser/Thr_kinase_AS"/>
</dbReference>
<keyword evidence="3" id="KW-0808">Transferase</keyword>
<organism evidence="10 11">
    <name type="scientific">Nocardia donostiensis</name>
    <dbReference type="NCBI Taxonomy" id="1538463"/>
    <lineage>
        <taxon>Bacteria</taxon>
        <taxon>Bacillati</taxon>
        <taxon>Actinomycetota</taxon>
        <taxon>Actinomycetes</taxon>
        <taxon>Mycobacteriales</taxon>
        <taxon>Nocardiaceae</taxon>
        <taxon>Nocardia</taxon>
    </lineage>
</organism>
<comment type="caution">
    <text evidence="10">The sequence shown here is derived from an EMBL/GenBank/DDBJ whole genome shotgun (WGS) entry which is preliminary data.</text>
</comment>
<evidence type="ECO:0000256" key="4">
    <source>
        <dbReference type="ARBA" id="ARBA00022741"/>
    </source>
</evidence>
<keyword evidence="6 7" id="KW-0067">ATP-binding</keyword>
<feature type="region of interest" description="Disordered" evidence="8">
    <location>
        <begin position="499"/>
        <end position="526"/>
    </location>
</feature>
<evidence type="ECO:0000256" key="7">
    <source>
        <dbReference type="PROSITE-ProRule" id="PRU10141"/>
    </source>
</evidence>
<dbReference type="PROSITE" id="PS50011">
    <property type="entry name" value="PROTEIN_KINASE_DOM"/>
    <property type="match status" value="1"/>
</dbReference>
<evidence type="ECO:0000259" key="9">
    <source>
        <dbReference type="PROSITE" id="PS50011"/>
    </source>
</evidence>
<dbReference type="InterPro" id="IPR036366">
    <property type="entry name" value="PGBDSf"/>
</dbReference>
<evidence type="ECO:0000256" key="3">
    <source>
        <dbReference type="ARBA" id="ARBA00022679"/>
    </source>
</evidence>
<dbReference type="PANTHER" id="PTHR43289">
    <property type="entry name" value="MITOGEN-ACTIVATED PROTEIN KINASE KINASE KINASE 20-RELATED"/>
    <property type="match status" value="1"/>
</dbReference>
<dbReference type="Gene3D" id="1.10.101.10">
    <property type="entry name" value="PGBD-like superfamily/PGBD"/>
    <property type="match status" value="1"/>
</dbReference>
<dbReference type="InterPro" id="IPR011009">
    <property type="entry name" value="Kinase-like_dom_sf"/>
</dbReference>
<dbReference type="InterPro" id="IPR000719">
    <property type="entry name" value="Prot_kinase_dom"/>
</dbReference>
<dbReference type="STRING" id="1538463.B0T36_15895"/>
<evidence type="ECO:0000313" key="11">
    <source>
        <dbReference type="Proteomes" id="UP000188836"/>
    </source>
</evidence>
<keyword evidence="4 7" id="KW-0547">Nucleotide-binding</keyword>
<dbReference type="EMBL" id="MUMY01000006">
    <property type="protein sequence ID" value="ONM49019.1"/>
    <property type="molecule type" value="Genomic_DNA"/>
</dbReference>
<dbReference type="Pfam" id="PF00069">
    <property type="entry name" value="Pkinase"/>
    <property type="match status" value="1"/>
</dbReference>
<dbReference type="SUPFAM" id="SSF47090">
    <property type="entry name" value="PGBD-like"/>
    <property type="match status" value="1"/>
</dbReference>
<dbReference type="InterPro" id="IPR017441">
    <property type="entry name" value="Protein_kinase_ATP_BS"/>
</dbReference>
<proteinExistence type="predicted"/>
<dbReference type="SMART" id="SM00220">
    <property type="entry name" value="S_TKc"/>
    <property type="match status" value="1"/>
</dbReference>
<feature type="region of interest" description="Disordered" evidence="8">
    <location>
        <begin position="285"/>
        <end position="485"/>
    </location>
</feature>
<dbReference type="InterPro" id="IPR002477">
    <property type="entry name" value="Peptidoglycan-bd-like"/>
</dbReference>
<evidence type="ECO:0000256" key="2">
    <source>
        <dbReference type="ARBA" id="ARBA00022527"/>
    </source>
</evidence>
<reference evidence="10 11" key="1">
    <citation type="journal article" date="2016" name="Antonie Van Leeuwenhoek">
        <title>Nocardia donostiensis sp. nov., isolated from human respiratory specimens.</title>
        <authorList>
            <person name="Ercibengoa M."/>
            <person name="Bell M."/>
            <person name="Marimon J.M."/>
            <person name="Humrighouse B."/>
            <person name="Klenk H.P."/>
            <person name="Potter G."/>
            <person name="Perez-Trallero E."/>
        </authorList>
    </citation>
    <scope>NUCLEOTIDE SEQUENCE [LARGE SCALE GENOMIC DNA]</scope>
    <source>
        <strain evidence="10 11">X1655</strain>
    </source>
</reference>
<sequence length="693" mass="72306">MVLRENQRFAGYLILEELGRGGMGVVYRAEHPRLPGKTVALKVLDPLRAGRRSLELFGREADLVSRLSHPNIVAVQDKGCTDSVWWIEMQYVDGTDAGAVLRNTPRGLDPARAVRFLCDAATGLDYAHDNKVLHRDIKPSNLLVASTGGPERVLVADFGIARSLDEAATLTQAGPGEYSPDYVAPERFIGFPPDPRSDVYSLGATLHRLLTGSVPYPMRSDTALIQAHCTEPPPVPSLLRPCLPAGFDEVIALAMAKEPDERYQSCGELAAAALAALDTDPAHDDPAADIATRTSGPLAATKIAGPSVRTRTSGSVAQARASEPHTQTSTAGPHGETGASRPSAEIKTPEAGAQARMSAVRRETEASGPDAQVEPLESDAGTETSGLRAVLRASGSPAESKTPAPAAELRTSGSDAESKTAGSGADTRASRSHGETETSGWHAATRASGPHPETPDAQAETSGLHGEARASGSASQSEAPGSRVVAAHEGDVPEASEAVTAVSGGGDGAVTGVPSSQDRAAPAKPKRVRRRLMLLAAAVTVGMATVWGIVASSEQPADAGLANDQAHGDNDVAAQPLSTHCYWSVRVSAGAGSYVEVPSGDPGRDEPRCIFNTGDSSAAVTSLQRALALCHDIPLTVTGTYDPATRSAVRHLQLRYGADVDGIYGPQTRAQVVEWPVFRESDGGFDGRCLQLS</sequence>
<dbReference type="InterPro" id="IPR036365">
    <property type="entry name" value="PGBD-like_sf"/>
</dbReference>
<keyword evidence="5" id="KW-0418">Kinase</keyword>
<accession>A0A1V2THL5</accession>